<dbReference type="EMBL" id="CM044708">
    <property type="protein sequence ID" value="KAI5648895.1"/>
    <property type="molecule type" value="Genomic_DNA"/>
</dbReference>
<proteinExistence type="predicted"/>
<evidence type="ECO:0000313" key="2">
    <source>
        <dbReference type="Proteomes" id="UP001060085"/>
    </source>
</evidence>
<comment type="caution">
    <text evidence="1">The sequence shown here is derived from an EMBL/GenBank/DDBJ whole genome shotgun (WGS) entry which is preliminary data.</text>
</comment>
<accession>A0ACB9ZR42</accession>
<protein>
    <submittedName>
        <fullName evidence="1">Uncharacterized protein</fullName>
    </submittedName>
</protein>
<reference evidence="2" key="1">
    <citation type="journal article" date="2023" name="Nat. Plants">
        <title>Single-cell RNA sequencing provides a high-resolution roadmap for understanding the multicellular compartmentation of specialized metabolism.</title>
        <authorList>
            <person name="Sun S."/>
            <person name="Shen X."/>
            <person name="Li Y."/>
            <person name="Li Y."/>
            <person name="Wang S."/>
            <person name="Li R."/>
            <person name="Zhang H."/>
            <person name="Shen G."/>
            <person name="Guo B."/>
            <person name="Wei J."/>
            <person name="Xu J."/>
            <person name="St-Pierre B."/>
            <person name="Chen S."/>
            <person name="Sun C."/>
        </authorList>
    </citation>
    <scope>NUCLEOTIDE SEQUENCE [LARGE SCALE GENOMIC DNA]</scope>
</reference>
<evidence type="ECO:0000313" key="1">
    <source>
        <dbReference type="EMBL" id="KAI5648895.1"/>
    </source>
</evidence>
<gene>
    <name evidence="1" type="ORF">M9H77_34900</name>
</gene>
<name>A0ACB9ZR42_CATRO</name>
<organism evidence="1 2">
    <name type="scientific">Catharanthus roseus</name>
    <name type="common">Madagascar periwinkle</name>
    <name type="synonym">Vinca rosea</name>
    <dbReference type="NCBI Taxonomy" id="4058"/>
    <lineage>
        <taxon>Eukaryota</taxon>
        <taxon>Viridiplantae</taxon>
        <taxon>Streptophyta</taxon>
        <taxon>Embryophyta</taxon>
        <taxon>Tracheophyta</taxon>
        <taxon>Spermatophyta</taxon>
        <taxon>Magnoliopsida</taxon>
        <taxon>eudicotyledons</taxon>
        <taxon>Gunneridae</taxon>
        <taxon>Pentapetalae</taxon>
        <taxon>asterids</taxon>
        <taxon>lamiids</taxon>
        <taxon>Gentianales</taxon>
        <taxon>Apocynaceae</taxon>
        <taxon>Rauvolfioideae</taxon>
        <taxon>Vinceae</taxon>
        <taxon>Catharanthinae</taxon>
        <taxon>Catharanthus</taxon>
    </lineage>
</organism>
<keyword evidence="2" id="KW-1185">Reference proteome</keyword>
<sequence length="164" mass="19575">MALLERVLKYLAEVQRCPLKPLVERFFANSELASLCELNTHDKKPYIHYIFPNTCYCSPSVTQMREEQEIRISMRKMLKKLAEEKEEVNDQACILIRSYDVPPTISLIYIYIYIYILLQRSLKTTRLYEDEVTKLKTMKIRRMVRDSFISSLEETFFEKLSLKN</sequence>
<dbReference type="Proteomes" id="UP001060085">
    <property type="component" value="Linkage Group LG08"/>
</dbReference>